<proteinExistence type="predicted"/>
<evidence type="ECO:0000256" key="1">
    <source>
        <dbReference type="SAM" id="SignalP"/>
    </source>
</evidence>
<organism evidence="2 3">
    <name type="scientific">Brevundimonas naejangsanensis</name>
    <dbReference type="NCBI Taxonomy" id="588932"/>
    <lineage>
        <taxon>Bacteria</taxon>
        <taxon>Pseudomonadati</taxon>
        <taxon>Pseudomonadota</taxon>
        <taxon>Alphaproteobacteria</taxon>
        <taxon>Caulobacterales</taxon>
        <taxon>Caulobacteraceae</taxon>
        <taxon>Brevundimonas</taxon>
    </lineage>
</organism>
<dbReference type="EMBL" id="CP015614">
    <property type="protein sequence ID" value="ANF54718.1"/>
    <property type="molecule type" value="Genomic_DNA"/>
</dbReference>
<sequence>MKAYQLIAGVAALALSATAASAGSFSQSAYNIGPFIGGATSSQNFVAGQLAAGVGKSANLLSGGDEIASWISASGSVANNIGTAGNAQASFTLKGEVSQDCSFYSGAINTVLNFGQIGINTLDNGGVDDAFDMVSPANASIETNTAGCNTRNEVRITKTNGAIGMKSNYAGAFDGAQFQANLPYKVDASWTGVPAGAGSATASTQTLSVGANQAGDVKVQGAWKSHFNVNINVPVPTKSLVSGVYQDTLTIELAAI</sequence>
<keyword evidence="3" id="KW-1185">Reference proteome</keyword>
<evidence type="ECO:0000313" key="2">
    <source>
        <dbReference type="EMBL" id="ANF54718.1"/>
    </source>
</evidence>
<name>A0A172Y691_9CAUL</name>
<dbReference type="RefSeq" id="WP_025978227.1">
    <property type="nucleotide sequence ID" value="NZ_CP015614.1"/>
</dbReference>
<dbReference type="eggNOG" id="ENOG50342R1">
    <property type="taxonomic scope" value="Bacteria"/>
</dbReference>
<accession>A0A172Y691</accession>
<protein>
    <submittedName>
        <fullName evidence="2">Uncharacterized protein</fullName>
    </submittedName>
</protein>
<dbReference type="OrthoDB" id="7203080at2"/>
<dbReference type="Proteomes" id="UP000077603">
    <property type="component" value="Chromosome"/>
</dbReference>
<dbReference type="KEGG" id="bne:DA69_08190"/>
<gene>
    <name evidence="2" type="ORF">DA69_08190</name>
</gene>
<feature type="chain" id="PRO_5008004320" evidence="1">
    <location>
        <begin position="23"/>
        <end position="256"/>
    </location>
</feature>
<reference evidence="2 3" key="1">
    <citation type="journal article" date="2014" name="Genome Announc.">
        <title>Genome Sequence of a Promising Hydrogen-Producing Facultative Anaerobic Bacterium, Brevundimonas naejangsanensis Strain B1.</title>
        <authorList>
            <person name="Su H."/>
            <person name="Zhang T."/>
            <person name="Bao M."/>
            <person name="Jiang Y."/>
            <person name="Wang Y."/>
            <person name="Tan T."/>
        </authorList>
    </citation>
    <scope>NUCLEOTIDE SEQUENCE [LARGE SCALE GENOMIC DNA]</scope>
    <source>
        <strain evidence="2 3">B1</strain>
    </source>
</reference>
<keyword evidence="1" id="KW-0732">Signal</keyword>
<dbReference type="STRING" id="588932.DA69_08190"/>
<feature type="signal peptide" evidence="1">
    <location>
        <begin position="1"/>
        <end position="22"/>
    </location>
</feature>
<dbReference type="AlphaFoldDB" id="A0A172Y691"/>
<evidence type="ECO:0000313" key="3">
    <source>
        <dbReference type="Proteomes" id="UP000077603"/>
    </source>
</evidence>